<gene>
    <name evidence="1" type="ORF">BOLC4T27795H</name>
</gene>
<dbReference type="AlphaFoldDB" id="A0A3P6C818"/>
<evidence type="ECO:0000313" key="1">
    <source>
        <dbReference type="EMBL" id="VDD14727.1"/>
    </source>
</evidence>
<organism evidence="1">
    <name type="scientific">Brassica oleracea</name>
    <name type="common">Wild cabbage</name>
    <dbReference type="NCBI Taxonomy" id="3712"/>
    <lineage>
        <taxon>Eukaryota</taxon>
        <taxon>Viridiplantae</taxon>
        <taxon>Streptophyta</taxon>
        <taxon>Embryophyta</taxon>
        <taxon>Tracheophyta</taxon>
        <taxon>Spermatophyta</taxon>
        <taxon>Magnoliopsida</taxon>
        <taxon>eudicotyledons</taxon>
        <taxon>Gunneridae</taxon>
        <taxon>Pentapetalae</taxon>
        <taxon>rosids</taxon>
        <taxon>malvids</taxon>
        <taxon>Brassicales</taxon>
        <taxon>Brassicaceae</taxon>
        <taxon>Brassiceae</taxon>
        <taxon>Brassica</taxon>
    </lineage>
</organism>
<name>A0A3P6C818_BRAOL</name>
<sequence>MIGMSSCISAGSSIGAPRRKVARILVVVGGETSRFSLPCIFPVTSVGLAGGAPRRRDTGVLAGGLEYMS</sequence>
<accession>A0A3P6C818</accession>
<protein>
    <submittedName>
        <fullName evidence="1">Uncharacterized protein</fullName>
    </submittedName>
</protein>
<reference evidence="1" key="1">
    <citation type="submission" date="2018-11" db="EMBL/GenBank/DDBJ databases">
        <authorList>
            <consortium name="Genoscope - CEA"/>
            <person name="William W."/>
        </authorList>
    </citation>
    <scope>NUCLEOTIDE SEQUENCE</scope>
</reference>
<dbReference type="EMBL" id="LR031873">
    <property type="protein sequence ID" value="VDD14727.1"/>
    <property type="molecule type" value="Genomic_DNA"/>
</dbReference>
<proteinExistence type="predicted"/>